<feature type="non-terminal residue" evidence="3">
    <location>
        <position position="1"/>
    </location>
</feature>
<dbReference type="InterPro" id="IPR002909">
    <property type="entry name" value="IPT_dom"/>
</dbReference>
<dbReference type="AlphaFoldDB" id="A0A0H5QTU8"/>
<name>A0A0H5QTU8_9EUKA</name>
<dbReference type="InterPro" id="IPR013783">
    <property type="entry name" value="Ig-like_fold"/>
</dbReference>
<feature type="domain" description="IPT/TIG" evidence="2">
    <location>
        <begin position="161"/>
        <end position="229"/>
    </location>
</feature>
<evidence type="ECO:0000313" key="3">
    <source>
        <dbReference type="EMBL" id="CRZ04996.1"/>
    </source>
</evidence>
<reference evidence="3" key="1">
    <citation type="submission" date="2015-04" db="EMBL/GenBank/DDBJ databases">
        <title>The genome sequence of the plant pathogenic Rhizarian Plasmodiophora brassicae reveals insights in its biotrophic life cycle and the origin of chitin synthesis.</title>
        <authorList>
            <person name="Schwelm A."/>
            <person name="Fogelqvist J."/>
            <person name="Knaust A."/>
            <person name="Julke S."/>
            <person name="Lilja T."/>
            <person name="Dhandapani V."/>
            <person name="Bonilla-Rosso G."/>
            <person name="Karlsson M."/>
            <person name="Shevchenko A."/>
            <person name="Choi S.R."/>
            <person name="Kim H.G."/>
            <person name="Park J.Y."/>
            <person name="Lim Y.P."/>
            <person name="Ludwig-Muller J."/>
            <person name="Dixelius C."/>
        </authorList>
    </citation>
    <scope>NUCLEOTIDE SEQUENCE</scope>
    <source>
        <tissue evidence="3">Potato root galls</tissue>
    </source>
</reference>
<dbReference type="Pfam" id="PF01833">
    <property type="entry name" value="TIG"/>
    <property type="match status" value="2"/>
</dbReference>
<evidence type="ECO:0000259" key="2">
    <source>
        <dbReference type="Pfam" id="PF01833"/>
    </source>
</evidence>
<proteinExistence type="predicted"/>
<sequence length="235" mass="24516">VFQMNGQTLTVVSNTKQYWPDWDKFAPYTQTPLTPKYSIGLPETVVVKIPASAGGTSVPLFIWNTIIPASKLTVLFSFAVPSISSINPSLLKTDGSVSLTVLGSNFGTSPTVKINGVAATISSSAQTQLIVACPIASGINSILTVNSSGQTASSAFSYAGPSITSIFPSSGNTTGGGFITLTGTDFGSDITKVSVLFDGQWTCSSPAFITPHKILKCVIPAGTALLLNVPHTWFF</sequence>
<dbReference type="Gene3D" id="2.60.40.10">
    <property type="entry name" value="Immunoglobulins"/>
    <property type="match status" value="2"/>
</dbReference>
<dbReference type="InterPro" id="IPR052014">
    <property type="entry name" value="Dictyostelium_Tiger"/>
</dbReference>
<organism evidence="3">
    <name type="scientific">Spongospora subterranea</name>
    <dbReference type="NCBI Taxonomy" id="70186"/>
    <lineage>
        <taxon>Eukaryota</taxon>
        <taxon>Sar</taxon>
        <taxon>Rhizaria</taxon>
        <taxon>Endomyxa</taxon>
        <taxon>Phytomyxea</taxon>
        <taxon>Plasmodiophorida</taxon>
        <taxon>Plasmodiophoridae</taxon>
        <taxon>Spongospora</taxon>
    </lineage>
</organism>
<evidence type="ECO:0000256" key="1">
    <source>
        <dbReference type="ARBA" id="ARBA00023180"/>
    </source>
</evidence>
<keyword evidence="1" id="KW-0325">Glycoprotein</keyword>
<dbReference type="EMBL" id="HACM01004554">
    <property type="protein sequence ID" value="CRZ04996.1"/>
    <property type="molecule type" value="Transcribed_RNA"/>
</dbReference>
<feature type="domain" description="IPT/TIG" evidence="2">
    <location>
        <begin position="81"/>
        <end position="158"/>
    </location>
</feature>
<dbReference type="CDD" id="cd00603">
    <property type="entry name" value="IPT_PCSR"/>
    <property type="match status" value="1"/>
</dbReference>
<dbReference type="PANTHER" id="PTHR31341">
    <property type="entry name" value="IPT/TIG DOMAIN-CONTAINING PROTEIN-RELATED-RELATED"/>
    <property type="match status" value="1"/>
</dbReference>
<protein>
    <recommendedName>
        <fullName evidence="2">IPT/TIG domain-containing protein</fullName>
    </recommendedName>
</protein>
<accession>A0A0H5QTU8</accession>
<dbReference type="CDD" id="cd00102">
    <property type="entry name" value="IPT"/>
    <property type="match status" value="1"/>
</dbReference>
<dbReference type="SUPFAM" id="SSF81296">
    <property type="entry name" value="E set domains"/>
    <property type="match status" value="2"/>
</dbReference>
<dbReference type="InterPro" id="IPR014756">
    <property type="entry name" value="Ig_E-set"/>
</dbReference>